<accession>A0A1B1AR28</accession>
<evidence type="ECO:0000256" key="2">
    <source>
        <dbReference type="SAM" id="Phobius"/>
    </source>
</evidence>
<evidence type="ECO:0000313" key="6">
    <source>
        <dbReference type="Proteomes" id="UP001519309"/>
    </source>
</evidence>
<keyword evidence="6" id="KW-1185">Reference proteome</keyword>
<feature type="compositionally biased region" description="Basic and acidic residues" evidence="1">
    <location>
        <begin position="323"/>
        <end position="332"/>
    </location>
</feature>
<protein>
    <recommendedName>
        <fullName evidence="7">Extensin</fullName>
    </recommendedName>
</protein>
<sequence length="374" mass="37706">MADEQYKWLTRETAERLLRGESLEAVDISGRDQAEQLGKALGALAAEAAPAAGELPGEQAALAAFRKAREAAEAERDAAALADGTPRGRSRRTSRALDESLVRIGAATRTGIRSRRPSWARPVRLALAAAVAAGTLGGVAVAAGSGVLRLPFHEEPGPAASVSAQNSSEPLISPSPQSTPGADPDRGTPSAGAGGSAGADPSRDAAGQGRGKNKGKGKGKDKGAEPGSADPSGIPGTWWKVAVTACRDIRDGKELGNDRRRVLEGLAGGSARVTTYCKSVLDADRSASGGQGEGGDGDGDKGGGNGKGDGKDKGEGNGQGGDDDGHHDDGHHGGRHRTAVPPVPAAPTTFGPLTPARQQATFPAPAPSPTYTAL</sequence>
<keyword evidence="2" id="KW-1133">Transmembrane helix</keyword>
<feature type="transmembrane region" description="Helical" evidence="2">
    <location>
        <begin position="125"/>
        <end position="148"/>
    </location>
</feature>
<organism evidence="3 5">
    <name type="scientific">Streptomyces griseochromogenes</name>
    <dbReference type="NCBI Taxonomy" id="68214"/>
    <lineage>
        <taxon>Bacteria</taxon>
        <taxon>Bacillati</taxon>
        <taxon>Actinomycetota</taxon>
        <taxon>Actinomycetes</taxon>
        <taxon>Kitasatosporales</taxon>
        <taxon>Streptomycetaceae</taxon>
        <taxon>Streptomyces</taxon>
    </lineage>
</organism>
<keyword evidence="2" id="KW-0812">Transmembrane</keyword>
<feature type="region of interest" description="Disordered" evidence="1">
    <location>
        <begin position="156"/>
        <end position="236"/>
    </location>
</feature>
<evidence type="ECO:0000313" key="3">
    <source>
        <dbReference type="EMBL" id="ANP49038.1"/>
    </source>
</evidence>
<evidence type="ECO:0000256" key="1">
    <source>
        <dbReference type="SAM" id="MobiDB-lite"/>
    </source>
</evidence>
<evidence type="ECO:0000313" key="5">
    <source>
        <dbReference type="Proteomes" id="UP000092659"/>
    </source>
</evidence>
<reference evidence="4 6" key="2">
    <citation type="submission" date="2021-03" db="EMBL/GenBank/DDBJ databases">
        <title>Genomic Encyclopedia of Type Strains, Phase IV (KMG-IV): sequencing the most valuable type-strain genomes for metagenomic binning, comparative biology and taxonomic classification.</title>
        <authorList>
            <person name="Goeker M."/>
        </authorList>
    </citation>
    <scope>NUCLEOTIDE SEQUENCE [LARGE SCALE GENOMIC DNA]</scope>
    <source>
        <strain evidence="4 6">DSM 40499</strain>
    </source>
</reference>
<dbReference type="KEGG" id="sgs:AVL59_05105"/>
<dbReference type="AlphaFoldDB" id="A0A1B1AR28"/>
<feature type="region of interest" description="Disordered" evidence="1">
    <location>
        <begin position="283"/>
        <end position="374"/>
    </location>
</feature>
<feature type="compositionally biased region" description="Polar residues" evidence="1">
    <location>
        <begin position="162"/>
        <end position="180"/>
    </location>
</feature>
<dbReference type="OrthoDB" id="4338553at2"/>
<dbReference type="EMBL" id="JAGGLP010000004">
    <property type="protein sequence ID" value="MBP2049445.1"/>
    <property type="molecule type" value="Genomic_DNA"/>
</dbReference>
<keyword evidence="2" id="KW-0472">Membrane</keyword>
<proteinExistence type="predicted"/>
<dbReference type="Proteomes" id="UP000092659">
    <property type="component" value="Chromosome"/>
</dbReference>
<evidence type="ECO:0000313" key="4">
    <source>
        <dbReference type="EMBL" id="MBP2049445.1"/>
    </source>
</evidence>
<name>A0A1B1AR28_9ACTN</name>
<evidence type="ECO:0008006" key="7">
    <source>
        <dbReference type="Google" id="ProtNLM"/>
    </source>
</evidence>
<feature type="region of interest" description="Disordered" evidence="1">
    <location>
        <begin position="76"/>
        <end position="96"/>
    </location>
</feature>
<dbReference type="Proteomes" id="UP001519309">
    <property type="component" value="Unassembled WGS sequence"/>
</dbReference>
<dbReference type="RefSeq" id="WP_067299986.1">
    <property type="nucleotide sequence ID" value="NZ_CP016279.1"/>
</dbReference>
<feature type="compositionally biased region" description="Low complexity" evidence="1">
    <location>
        <begin position="198"/>
        <end position="207"/>
    </location>
</feature>
<reference evidence="3 5" key="1">
    <citation type="submission" date="2016-06" db="EMBL/GenBank/DDBJ databases">
        <title>Complete genome sequence of Streptomyces griseochromogenes ATCC 14511, the Blasticidin S producer.</title>
        <authorList>
            <person name="Wu L."/>
        </authorList>
    </citation>
    <scope>NUCLEOTIDE SEQUENCE [LARGE SCALE GENOMIC DNA]</scope>
    <source>
        <strain evidence="3 5">ATCC 14511</strain>
    </source>
</reference>
<dbReference type="EMBL" id="CP016279">
    <property type="protein sequence ID" value="ANP49038.1"/>
    <property type="molecule type" value="Genomic_DNA"/>
</dbReference>
<gene>
    <name evidence="3" type="ORF">AVL59_05105</name>
    <name evidence="4" type="ORF">J2Z21_002376</name>
</gene>
<dbReference type="STRING" id="68214.AVL59_05105"/>